<evidence type="ECO:0000313" key="4">
    <source>
        <dbReference type="Proteomes" id="UP000015480"/>
    </source>
</evidence>
<keyword evidence="1" id="KW-1188">Viral release from host cell</keyword>
<dbReference type="EMBL" id="CP006650">
    <property type="protein sequence ID" value="AGT09469.1"/>
    <property type="molecule type" value="Genomic_DNA"/>
</dbReference>
<dbReference type="PANTHER" id="PTHR37813">
    <property type="entry name" value="FELS-2 PROPHAGE PROTEIN"/>
    <property type="match status" value="1"/>
</dbReference>
<dbReference type="Pfam" id="PF10145">
    <property type="entry name" value="PhageMin_Tail"/>
    <property type="match status" value="1"/>
</dbReference>
<dbReference type="NCBIfam" id="TIGR01760">
    <property type="entry name" value="tape_meas_TP901"/>
    <property type="match status" value="1"/>
</dbReference>
<dbReference type="PATRIC" id="fig|1367847.3.peg.2399"/>
<dbReference type="KEGG" id="pami:JCM7686_2401"/>
<organism evidence="3 4">
    <name type="scientific">Paracoccus aminophilus JCM 7686</name>
    <dbReference type="NCBI Taxonomy" id="1367847"/>
    <lineage>
        <taxon>Bacteria</taxon>
        <taxon>Pseudomonadati</taxon>
        <taxon>Pseudomonadota</taxon>
        <taxon>Alphaproteobacteria</taxon>
        <taxon>Rhodobacterales</taxon>
        <taxon>Paracoccaceae</taxon>
        <taxon>Paracoccus</taxon>
    </lineage>
</organism>
<dbReference type="eggNOG" id="COG5283">
    <property type="taxonomic scope" value="Bacteria"/>
</dbReference>
<protein>
    <submittedName>
        <fullName evidence="3">Phage-related tail protein</fullName>
    </submittedName>
</protein>
<feature type="domain" description="Phage tail tape measure protein" evidence="2">
    <location>
        <begin position="120"/>
        <end position="314"/>
    </location>
</feature>
<evidence type="ECO:0000313" key="3">
    <source>
        <dbReference type="EMBL" id="AGT09469.1"/>
    </source>
</evidence>
<dbReference type="RefSeq" id="WP_020951107.1">
    <property type="nucleotide sequence ID" value="NC_022041.1"/>
</dbReference>
<dbReference type="OrthoDB" id="5461326at2"/>
<name>S5XQ18_PARAH</name>
<dbReference type="Proteomes" id="UP000015480">
    <property type="component" value="Chromosome"/>
</dbReference>
<dbReference type="PANTHER" id="PTHR37813:SF1">
    <property type="entry name" value="FELS-2 PROPHAGE PROTEIN"/>
    <property type="match status" value="1"/>
</dbReference>
<proteinExistence type="predicted"/>
<dbReference type="HOGENOM" id="CLU_345402_0_0_5"/>
<accession>S5XQ18</accession>
<sequence>MARTFRSALVVELMDRVSGPAKRVGAALRSMSGGYGELGDNARTRLDAAMARNNASLAKARAGMIDAAAGAIVLKGAFGLTMGAAMDLEDEMADIAKVSGMSSDELRSFEGIIRNLARSEIPLAVEELADLAAAASQSGIANEDLEAFTKQVAKSAVAWGVSGQYAGESLAKIKTALGMTIDETARYADAINYLDDSSSSSAEDLVEFARRVATDGKIAGFTNEQTLALGSAMISMGAQADVAATSLRNAGKALTRGASATKRQDIAFAKLGLTAEEVAKAMPNDALGQMLMVLQKIKDLDQHEQISTMSDLFGDEARALMPLLSNLDEVRKSTGELADQTNYLGSVQKEFEIRSKTGRYALQRFRNVMRDLAISIGQSLLPAMKQILEAVAPVLAAIADWAQKNPKLLASIVAVAGGVIGLRVALATLRYVGLFGKSGVLSLLSFGLNSIAGTGRGLLSAASASIALQRSLAAMSGAKMTGLQTISTGMRGMIGAVPGMRTVASVVGAVVSAIGAISAPVWVGIAAAVAAVGAAWKYWDRISAIVSGVASAIGEALSPVVEGLKPLLEPLRPVLDAFGAAWDRVKAAISGAVDYVRSIGGSIFSKEVLTPEEVAAIKQRAHDLVAGVISKLKELPAKIREGAAELLQAGKDLLQSLWDGAIAKFDEFLAWCGEIPGKIKSAIGNINLTSLITGGVAAEGTGAKFTSQGGGGAQGNYVSDGVGGFKLDGARAKGGPISAGGTYLVGEEGPEVITPSRSGYVNPNGSGGGAAPITVNATINVPALPSESAETIARRVKQLFDRDVGASLRASMADLAVE</sequence>
<dbReference type="STRING" id="1367847.JCM7686_2401"/>
<dbReference type="InterPro" id="IPR010090">
    <property type="entry name" value="Phage_tape_meas"/>
</dbReference>
<reference evidence="3 4" key="1">
    <citation type="journal article" date="2014" name="BMC Genomics">
        <title>Architecture and functions of a multipartite genome of the methylotrophic bacterium Paracoccus aminophilus JCM 7686, containing primary and secondary chromids.</title>
        <authorList>
            <person name="Dziewit L."/>
            <person name="Czarnecki J."/>
            <person name="Wibberg D."/>
            <person name="Radlinska M."/>
            <person name="Mrozek P."/>
            <person name="Szymczak M."/>
            <person name="Schluter A."/>
            <person name="Puhler A."/>
            <person name="Bartosik D."/>
        </authorList>
    </citation>
    <scope>NUCLEOTIDE SEQUENCE [LARGE SCALE GENOMIC DNA]</scope>
    <source>
        <strain evidence="3">JCM 7686</strain>
    </source>
</reference>
<dbReference type="AlphaFoldDB" id="S5XQ18"/>
<keyword evidence="4" id="KW-1185">Reference proteome</keyword>
<evidence type="ECO:0000256" key="1">
    <source>
        <dbReference type="ARBA" id="ARBA00022612"/>
    </source>
</evidence>
<gene>
    <name evidence="3" type="ORF">JCM7686_2401</name>
</gene>
<evidence type="ECO:0000259" key="2">
    <source>
        <dbReference type="Pfam" id="PF10145"/>
    </source>
</evidence>